<evidence type="ECO:0000256" key="5">
    <source>
        <dbReference type="ARBA" id="ARBA00022723"/>
    </source>
</evidence>
<dbReference type="PANTHER" id="PTHR45877">
    <property type="entry name" value="E3 UBIQUITIN-PROTEIN LIGASE SIAH2"/>
    <property type="match status" value="1"/>
</dbReference>
<dbReference type="SUPFAM" id="SSF49599">
    <property type="entry name" value="TRAF domain-like"/>
    <property type="match status" value="1"/>
</dbReference>
<keyword evidence="8 10" id="KW-0862">Zinc</keyword>
<dbReference type="Gene3D" id="3.30.40.10">
    <property type="entry name" value="Zinc/RING finger domain, C3HC4 (zinc finger)"/>
    <property type="match status" value="2"/>
</dbReference>
<comment type="domain">
    <text evidence="10">The RING-type zinc finger domain is essential for ubiquitin ligase activity.</text>
</comment>
<organism evidence="12">
    <name type="scientific">Amblyomma maculatum</name>
    <name type="common">Gulf Coast tick</name>
    <dbReference type="NCBI Taxonomy" id="34609"/>
    <lineage>
        <taxon>Eukaryota</taxon>
        <taxon>Metazoa</taxon>
        <taxon>Ecdysozoa</taxon>
        <taxon>Arthropoda</taxon>
        <taxon>Chelicerata</taxon>
        <taxon>Arachnida</taxon>
        <taxon>Acari</taxon>
        <taxon>Parasitiformes</taxon>
        <taxon>Ixodida</taxon>
        <taxon>Ixodoidea</taxon>
        <taxon>Ixodidae</taxon>
        <taxon>Amblyomminae</taxon>
        <taxon>Amblyomma</taxon>
    </lineage>
</organism>
<dbReference type="PANTHER" id="PTHR45877:SF2">
    <property type="entry name" value="E3 UBIQUITIN-PROTEIN LIGASE SINA-RELATED"/>
    <property type="match status" value="1"/>
</dbReference>
<evidence type="ECO:0000259" key="11">
    <source>
        <dbReference type="PROSITE" id="PS51081"/>
    </source>
</evidence>
<name>G3MSE8_AMBMU</name>
<keyword evidence="6 9" id="KW-0863">Zinc-finger</keyword>
<evidence type="ECO:0000256" key="6">
    <source>
        <dbReference type="ARBA" id="ARBA00022771"/>
    </source>
</evidence>
<comment type="similarity">
    <text evidence="3 10">Belongs to the SINA (Seven in absentia) family.</text>
</comment>
<dbReference type="UniPathway" id="UPA00143"/>
<keyword evidence="7 10" id="KW-0833">Ubl conjugation pathway</keyword>
<evidence type="ECO:0000256" key="8">
    <source>
        <dbReference type="ARBA" id="ARBA00022833"/>
    </source>
</evidence>
<sequence length="254" mass="28376">MGSLLNCPVCSELVRPPIHQCPNGHLLCASCRAGLDRCLTCREPMGNIRNLKLEKLAEKVPMRCKYKDSGCRLKLTFADLSWHEDACEFRPVPCPYFGSTCGWRGPPCHILQHLESSHEHVSTCRGERMLFRARSGGSSFSADWARVQQCFDRHFMLVVRKSPTEEGGRLFSAVVQLIGSAAEAENFAYHLEVPDGDETAAWEATPLSIYDNADVAIENGDCLQFRVNIDQLLEHGTLADIECTISCLLGCWRD</sequence>
<evidence type="ECO:0000256" key="1">
    <source>
        <dbReference type="ARBA" id="ARBA00000900"/>
    </source>
</evidence>
<evidence type="ECO:0000256" key="3">
    <source>
        <dbReference type="ARBA" id="ARBA00009119"/>
    </source>
</evidence>
<reference evidence="12" key="1">
    <citation type="journal article" date="2011" name="PLoS ONE">
        <title>A deep insight into the sialotranscriptome of the gulf coast tick, Amblyomma maculatum.</title>
        <authorList>
            <person name="Karim S."/>
            <person name="Singh P."/>
            <person name="Ribeiro J.M."/>
        </authorList>
    </citation>
    <scope>NUCLEOTIDE SEQUENCE</scope>
    <source>
        <tissue evidence="12">Salivary gland</tissue>
    </source>
</reference>
<dbReference type="InterPro" id="IPR004162">
    <property type="entry name" value="SINA-like_animal"/>
</dbReference>
<keyword evidence="5 10" id="KW-0479">Metal-binding</keyword>
<evidence type="ECO:0000256" key="10">
    <source>
        <dbReference type="RuleBase" id="RU201113"/>
    </source>
</evidence>
<dbReference type="AlphaFoldDB" id="G3MSE8"/>
<dbReference type="EC" id="2.3.2.27" evidence="10"/>
<comment type="function">
    <text evidence="10">E3 ubiquitin-protein ligase that mediates ubiquitination and subsequent proteasomal degradation of target proteins. E3 ubiquitin ligases accept ubiquitin from an E2 ubiquitin-conjugating enzyme in the form of a thioester and then directly transfers the ubiquitin to targeted substrates.</text>
</comment>
<dbReference type="InterPro" id="IPR018121">
    <property type="entry name" value="7-in-absentia-prot_TRAF-dom"/>
</dbReference>
<dbReference type="Pfam" id="PF03145">
    <property type="entry name" value="Sina_TRAF"/>
    <property type="match status" value="1"/>
</dbReference>
<evidence type="ECO:0000313" key="12">
    <source>
        <dbReference type="EMBL" id="AEO36416.1"/>
    </source>
</evidence>
<dbReference type="GO" id="GO:0061630">
    <property type="term" value="F:ubiquitin protein ligase activity"/>
    <property type="evidence" value="ECO:0007669"/>
    <property type="project" value="UniProtKB-EC"/>
</dbReference>
<dbReference type="PROSITE" id="PS51081">
    <property type="entry name" value="ZF_SIAH"/>
    <property type="match status" value="1"/>
</dbReference>
<dbReference type="GO" id="GO:0043161">
    <property type="term" value="P:proteasome-mediated ubiquitin-dependent protein catabolic process"/>
    <property type="evidence" value="ECO:0007669"/>
    <property type="project" value="TreeGrafter"/>
</dbReference>
<evidence type="ECO:0000256" key="9">
    <source>
        <dbReference type="PROSITE-ProRule" id="PRU00455"/>
    </source>
</evidence>
<dbReference type="GO" id="GO:0031624">
    <property type="term" value="F:ubiquitin conjugating enzyme binding"/>
    <property type="evidence" value="ECO:0007669"/>
    <property type="project" value="TreeGrafter"/>
</dbReference>
<keyword evidence="4" id="KW-0808">Transferase</keyword>
<comment type="pathway">
    <text evidence="2 10">Protein modification; protein ubiquitination.</text>
</comment>
<protein>
    <recommendedName>
        <fullName evidence="10">E3 ubiquitin-protein ligase</fullName>
        <ecNumber evidence="10">2.3.2.27</ecNumber>
    </recommendedName>
</protein>
<comment type="domain">
    <text evidence="10">The SBD domain (substrate-binding domain) mediates the interaction with substrate proteins. It is related to the TRAF family.</text>
</comment>
<dbReference type="InterPro" id="IPR013010">
    <property type="entry name" value="Znf_SIAH"/>
</dbReference>
<evidence type="ECO:0000256" key="7">
    <source>
        <dbReference type="ARBA" id="ARBA00022786"/>
    </source>
</evidence>
<proteinExistence type="evidence at transcript level"/>
<dbReference type="Pfam" id="PF21362">
    <property type="entry name" value="Sina_RING"/>
    <property type="match status" value="1"/>
</dbReference>
<dbReference type="InterPro" id="IPR013083">
    <property type="entry name" value="Znf_RING/FYVE/PHD"/>
</dbReference>
<comment type="catalytic activity">
    <reaction evidence="1 10">
        <text>S-ubiquitinyl-[E2 ubiquitin-conjugating enzyme]-L-cysteine + [acceptor protein]-L-lysine = [E2 ubiquitin-conjugating enzyme]-L-cysteine + N(6)-ubiquitinyl-[acceptor protein]-L-lysine.</text>
        <dbReference type="EC" id="2.3.2.27"/>
    </reaction>
</comment>
<accession>G3MSE8</accession>
<feature type="domain" description="SIAH-type" evidence="11">
    <location>
        <begin position="59"/>
        <end position="119"/>
    </location>
</feature>
<dbReference type="GO" id="GO:0005737">
    <property type="term" value="C:cytoplasm"/>
    <property type="evidence" value="ECO:0007669"/>
    <property type="project" value="InterPro"/>
</dbReference>
<dbReference type="InterPro" id="IPR008974">
    <property type="entry name" value="TRAF-like"/>
</dbReference>
<evidence type="ECO:0000256" key="2">
    <source>
        <dbReference type="ARBA" id="ARBA00004906"/>
    </source>
</evidence>
<dbReference type="Gene3D" id="2.60.210.10">
    <property type="entry name" value="Apoptosis, Tumor Necrosis Factor Receptor Associated Protein 2, Chain A"/>
    <property type="match status" value="1"/>
</dbReference>
<dbReference type="EMBL" id="JO844799">
    <property type="protein sequence ID" value="AEO36416.1"/>
    <property type="molecule type" value="mRNA"/>
</dbReference>
<dbReference type="InterPro" id="IPR049548">
    <property type="entry name" value="Sina-like_RING"/>
</dbReference>
<dbReference type="GO" id="GO:0008270">
    <property type="term" value="F:zinc ion binding"/>
    <property type="evidence" value="ECO:0007669"/>
    <property type="project" value="UniProtKB-KW"/>
</dbReference>
<evidence type="ECO:0000256" key="4">
    <source>
        <dbReference type="ARBA" id="ARBA00022679"/>
    </source>
</evidence>
<dbReference type="GO" id="GO:0016567">
    <property type="term" value="P:protein ubiquitination"/>
    <property type="evidence" value="ECO:0007669"/>
    <property type="project" value="UniProtKB-UniPathway"/>
</dbReference>
<dbReference type="FunFam" id="3.30.40.10:FF:000041">
    <property type="entry name" value="E3 ubiquitin-protein ligase SINAT3"/>
    <property type="match status" value="1"/>
</dbReference>
<dbReference type="Pfam" id="PF21361">
    <property type="entry name" value="Sina_ZnF"/>
    <property type="match status" value="1"/>
</dbReference>